<keyword evidence="13" id="KW-1185">Reference proteome</keyword>
<dbReference type="GO" id="GO:0005965">
    <property type="term" value="C:protein farnesyltransferase complex"/>
    <property type="evidence" value="ECO:0007669"/>
    <property type="project" value="UniProtKB-UniRule"/>
</dbReference>
<feature type="region of interest" description="Disordered" evidence="10">
    <location>
        <begin position="1"/>
        <end position="33"/>
    </location>
</feature>
<keyword evidence="5 9" id="KW-0808">Transferase</keyword>
<dbReference type="GO" id="GO:0004660">
    <property type="term" value="F:protein farnesyltransferase activity"/>
    <property type="evidence" value="ECO:0007669"/>
    <property type="project" value="UniProtKB-UniRule"/>
</dbReference>
<evidence type="ECO:0000256" key="7">
    <source>
        <dbReference type="ARBA" id="ARBA00022737"/>
    </source>
</evidence>
<keyword evidence="7" id="KW-0677">Repeat</keyword>
<evidence type="ECO:0000256" key="10">
    <source>
        <dbReference type="SAM" id="MobiDB-lite"/>
    </source>
</evidence>
<dbReference type="GO" id="GO:0097354">
    <property type="term" value="P:prenylation"/>
    <property type="evidence" value="ECO:0007669"/>
    <property type="project" value="UniProtKB-UniRule"/>
</dbReference>
<proteinExistence type="inferred from homology"/>
<evidence type="ECO:0000256" key="2">
    <source>
        <dbReference type="ARBA" id="ARBA00012702"/>
    </source>
</evidence>
<protein>
    <recommendedName>
        <fullName evidence="3 9">Protein farnesyltransferase subunit beta</fullName>
        <shortName evidence="9">FTase-beta</shortName>
        <ecNumber evidence="2 9">2.5.1.58</ecNumber>
    </recommendedName>
</protein>
<comment type="cofactor">
    <cofactor evidence="9">
        <name>Zn(2+)</name>
        <dbReference type="ChEBI" id="CHEBI:29105"/>
    </cofactor>
    <text evidence="9">Binds 1 zinc ion per subunit.</text>
</comment>
<dbReference type="GO" id="GO:0008270">
    <property type="term" value="F:zinc ion binding"/>
    <property type="evidence" value="ECO:0007669"/>
    <property type="project" value="UniProtKB-UniRule"/>
</dbReference>
<evidence type="ECO:0000256" key="4">
    <source>
        <dbReference type="ARBA" id="ARBA00022602"/>
    </source>
</evidence>
<evidence type="ECO:0000313" key="12">
    <source>
        <dbReference type="EMBL" id="CCX30508.1"/>
    </source>
</evidence>
<dbReference type="PANTHER" id="PTHR11774:SF6">
    <property type="entry name" value="PROTEIN FARNESYLTRANSFERASE SUBUNIT BETA"/>
    <property type="match status" value="1"/>
</dbReference>
<dbReference type="EC" id="2.5.1.58" evidence="2 9"/>
<dbReference type="Proteomes" id="UP000018144">
    <property type="component" value="Unassembled WGS sequence"/>
</dbReference>
<evidence type="ECO:0000256" key="1">
    <source>
        <dbReference type="ARBA" id="ARBA00010497"/>
    </source>
</evidence>
<dbReference type="OMA" id="WCIYWIL"/>
<dbReference type="PANTHER" id="PTHR11774">
    <property type="entry name" value="GERANYLGERANYL TRANSFERASE TYPE BETA SUBUNIT"/>
    <property type="match status" value="1"/>
</dbReference>
<dbReference type="Gene3D" id="1.50.10.20">
    <property type="match status" value="1"/>
</dbReference>
<comment type="catalytic activity">
    <reaction evidence="9">
        <text>L-cysteinyl-[protein] + (2E,6E)-farnesyl diphosphate = S-(2E,6E)-farnesyl-L-cysteinyl-[protein] + diphosphate</text>
        <dbReference type="Rhea" id="RHEA:13345"/>
        <dbReference type="Rhea" id="RHEA-COMP:10131"/>
        <dbReference type="Rhea" id="RHEA-COMP:11535"/>
        <dbReference type="ChEBI" id="CHEBI:29950"/>
        <dbReference type="ChEBI" id="CHEBI:33019"/>
        <dbReference type="ChEBI" id="CHEBI:86019"/>
        <dbReference type="ChEBI" id="CHEBI:175763"/>
    </reaction>
</comment>
<comment type="function">
    <text evidence="9">Catalyzes the transfer of a farnesyl moiety from farnesyl diphosphate to a cysteine at the fourth position from the C-terminus of several proteins. The beta subunit is responsible for peptide-binding.</text>
</comment>
<comment type="subunit">
    <text evidence="9">Heterodimer of an alpha and a beta subunit.</text>
</comment>
<dbReference type="OrthoDB" id="10261146at2759"/>
<evidence type="ECO:0000259" key="11">
    <source>
        <dbReference type="Pfam" id="PF00432"/>
    </source>
</evidence>
<keyword evidence="8 9" id="KW-0862">Zinc</keyword>
<evidence type="ECO:0000256" key="6">
    <source>
        <dbReference type="ARBA" id="ARBA00022723"/>
    </source>
</evidence>
<comment type="similarity">
    <text evidence="1 9">Belongs to the protein prenyltransferase subunit beta family.</text>
</comment>
<evidence type="ECO:0000313" key="13">
    <source>
        <dbReference type="Proteomes" id="UP000018144"/>
    </source>
</evidence>
<gene>
    <name evidence="12" type="ORF">PCON_08707</name>
</gene>
<dbReference type="CDD" id="cd02893">
    <property type="entry name" value="FTase"/>
    <property type="match status" value="1"/>
</dbReference>
<evidence type="ECO:0000256" key="5">
    <source>
        <dbReference type="ARBA" id="ARBA00022679"/>
    </source>
</evidence>
<sequence length="513" mass="56707">MSSNEPSRRPRRPVSATKKGTRARFPTRPATMSSPSALFEELLESSLNSDAPPKKISISSYKKTSSYTTAGAEYPFHPGNPYVPPPMPPQIPDVFRSYPVLRDTYQTKSQKDQDQTVSEVLPHITKRGNALPALKREKHIAFLESGLDEEQLPDYMVSLDASRPWIVYWCLTGLSLLGVDISRYRNKVISTFTPIQNATGGFGGGHGQMSHLAGTYAAVLSLASVGGSALSLVNRISMLKWLHSIKNPNGSFKVCIGGETDVRGIYCALTVISLLRLPTDNGLLKKTTEYLISCQTYEGGFAATPGGNEAHGGYTFCALAALAILYPPEKLKELIDMDALLRWMSARQYGPEGGLSGRTNKLVDGCYSTWIGGCWPLVEAALGCETGSLWNREGLVRYIMAATQNDKGGLRDKPSKNSDFYHTNYVLLGLSGTQHRHWYEADEETKEWEEGLPPMAPFGWKVEETTPGVTGWETWPDSRWGDSKTDRVEAAHPVFNIKHEMVEEARNWAESFL</sequence>
<dbReference type="InterPro" id="IPR045089">
    <property type="entry name" value="PGGT1B-like"/>
</dbReference>
<dbReference type="InterPro" id="IPR001330">
    <property type="entry name" value="Prenyltrans"/>
</dbReference>
<dbReference type="AlphaFoldDB" id="U4LF63"/>
<dbReference type="EMBL" id="HF935441">
    <property type="protein sequence ID" value="CCX30508.1"/>
    <property type="molecule type" value="Genomic_DNA"/>
</dbReference>
<dbReference type="Pfam" id="PF00432">
    <property type="entry name" value="Prenyltrans"/>
    <property type="match status" value="1"/>
</dbReference>
<reference evidence="12 13" key="1">
    <citation type="journal article" date="2013" name="PLoS Genet.">
        <title>The genome and development-dependent transcriptomes of Pyronema confluens: a window into fungal evolution.</title>
        <authorList>
            <person name="Traeger S."/>
            <person name="Altegoer F."/>
            <person name="Freitag M."/>
            <person name="Gabaldon T."/>
            <person name="Kempken F."/>
            <person name="Kumar A."/>
            <person name="Marcet-Houben M."/>
            <person name="Poggeler S."/>
            <person name="Stajich J.E."/>
            <person name="Nowrousian M."/>
        </authorList>
    </citation>
    <scope>NUCLEOTIDE SEQUENCE [LARGE SCALE GENOMIC DNA]</scope>
    <source>
        <strain evidence="13">CBS 100304</strain>
        <tissue evidence="12">Vegetative mycelium</tissue>
    </source>
</reference>
<keyword evidence="6 9" id="KW-0479">Metal-binding</keyword>
<evidence type="ECO:0000256" key="3">
    <source>
        <dbReference type="ARBA" id="ARBA00015798"/>
    </source>
</evidence>
<keyword evidence="4 9" id="KW-0637">Prenyltransferase</keyword>
<dbReference type="eggNOG" id="KOG0365">
    <property type="taxonomic scope" value="Eukaryota"/>
</dbReference>
<evidence type="ECO:0000256" key="8">
    <source>
        <dbReference type="ARBA" id="ARBA00022833"/>
    </source>
</evidence>
<dbReference type="InterPro" id="IPR008930">
    <property type="entry name" value="Terpenoid_cyclase/PrenylTrfase"/>
</dbReference>
<name>U4LF63_PYROM</name>
<accession>U4LF63</accession>
<evidence type="ECO:0000256" key="9">
    <source>
        <dbReference type="RuleBase" id="RU365056"/>
    </source>
</evidence>
<feature type="domain" description="Prenyltransferase alpha-alpha toroid" evidence="11">
    <location>
        <begin position="134"/>
        <end position="497"/>
    </location>
</feature>
<dbReference type="SUPFAM" id="SSF48239">
    <property type="entry name" value="Terpenoid cyclases/Protein prenyltransferases"/>
    <property type="match status" value="1"/>
</dbReference>
<dbReference type="STRING" id="1076935.U4LF63"/>
<dbReference type="InterPro" id="IPR026872">
    <property type="entry name" value="FTB"/>
</dbReference>
<organism evidence="12 13">
    <name type="scientific">Pyronema omphalodes (strain CBS 100304)</name>
    <name type="common">Pyronema confluens</name>
    <dbReference type="NCBI Taxonomy" id="1076935"/>
    <lineage>
        <taxon>Eukaryota</taxon>
        <taxon>Fungi</taxon>
        <taxon>Dikarya</taxon>
        <taxon>Ascomycota</taxon>
        <taxon>Pezizomycotina</taxon>
        <taxon>Pezizomycetes</taxon>
        <taxon>Pezizales</taxon>
        <taxon>Pyronemataceae</taxon>
        <taxon>Pyronema</taxon>
    </lineage>
</organism>